<keyword evidence="1" id="KW-0812">Transmembrane</keyword>
<dbReference type="RefSeq" id="WP_411952247.1">
    <property type="nucleotide sequence ID" value="NZ_JBHSFS010000013.1"/>
</dbReference>
<sequence>MRGQSVVTFTRSVAVANGVFALGHLGELTQVIPFDRVNAALAESGRTERRLRTLPSRVGVYFVLALGLFAHIGSRLVRQKLISGLAGLTVPVPSEKALRDLRRRIGVAPRKASADRDPACTGS</sequence>
<proteinExistence type="predicted"/>
<gene>
    <name evidence="3" type="ORF">ACFPEN_26185</name>
</gene>
<evidence type="ECO:0000313" key="3">
    <source>
        <dbReference type="EMBL" id="MFC4516407.1"/>
    </source>
</evidence>
<evidence type="ECO:0000313" key="4">
    <source>
        <dbReference type="Proteomes" id="UP001595990"/>
    </source>
</evidence>
<dbReference type="EMBL" id="JBHSFS010000013">
    <property type="protein sequence ID" value="MFC4516407.1"/>
    <property type="molecule type" value="Genomic_DNA"/>
</dbReference>
<name>A0ABV9BQM0_9ACTN</name>
<accession>A0ABV9BQM0</accession>
<feature type="domain" description="Transposase IS4 N-terminal" evidence="2">
    <location>
        <begin position="23"/>
        <end position="110"/>
    </location>
</feature>
<evidence type="ECO:0000259" key="2">
    <source>
        <dbReference type="Pfam" id="PF13006"/>
    </source>
</evidence>
<organism evidence="3 4">
    <name type="scientific">Streptomyces ehimensis</name>
    <dbReference type="NCBI Taxonomy" id="68195"/>
    <lineage>
        <taxon>Bacteria</taxon>
        <taxon>Bacillati</taxon>
        <taxon>Actinomycetota</taxon>
        <taxon>Actinomycetes</taxon>
        <taxon>Kitasatosporales</taxon>
        <taxon>Streptomycetaceae</taxon>
        <taxon>Streptomyces</taxon>
    </lineage>
</organism>
<protein>
    <submittedName>
        <fullName evidence="3">Transposase domain-containing protein</fullName>
    </submittedName>
</protein>
<reference evidence="4" key="1">
    <citation type="journal article" date="2019" name="Int. J. Syst. Evol. Microbiol.">
        <title>The Global Catalogue of Microorganisms (GCM) 10K type strain sequencing project: providing services to taxonomists for standard genome sequencing and annotation.</title>
        <authorList>
            <consortium name="The Broad Institute Genomics Platform"/>
            <consortium name="The Broad Institute Genome Sequencing Center for Infectious Disease"/>
            <person name="Wu L."/>
            <person name="Ma J."/>
        </authorList>
    </citation>
    <scope>NUCLEOTIDE SEQUENCE [LARGE SCALE GENOMIC DNA]</scope>
    <source>
        <strain evidence="4">CECT 8064</strain>
    </source>
</reference>
<keyword evidence="4" id="KW-1185">Reference proteome</keyword>
<comment type="caution">
    <text evidence="3">The sequence shown here is derived from an EMBL/GenBank/DDBJ whole genome shotgun (WGS) entry which is preliminary data.</text>
</comment>
<keyword evidence="1" id="KW-1133">Transmembrane helix</keyword>
<dbReference type="Pfam" id="PF13006">
    <property type="entry name" value="Nterm_IS4"/>
    <property type="match status" value="1"/>
</dbReference>
<feature type="transmembrane region" description="Helical" evidence="1">
    <location>
        <begin position="58"/>
        <end position="77"/>
    </location>
</feature>
<evidence type="ECO:0000256" key="1">
    <source>
        <dbReference type="SAM" id="Phobius"/>
    </source>
</evidence>
<keyword evidence="1" id="KW-0472">Membrane</keyword>
<dbReference type="Proteomes" id="UP001595990">
    <property type="component" value="Unassembled WGS sequence"/>
</dbReference>
<dbReference type="InterPro" id="IPR024473">
    <property type="entry name" value="Transposases_IS4_N"/>
</dbReference>